<dbReference type="PROSITE" id="PS50014">
    <property type="entry name" value="BROMODOMAIN_2"/>
    <property type="match status" value="1"/>
</dbReference>
<dbReference type="PRINTS" id="PR00503">
    <property type="entry name" value="BROMODOMAIN"/>
</dbReference>
<dbReference type="PANTHER" id="PTHR47343">
    <property type="entry name" value="TRANSCRIPTIONAL ACTIVATOR SPT7"/>
    <property type="match status" value="1"/>
</dbReference>
<evidence type="ECO:0000256" key="3">
    <source>
        <dbReference type="SAM" id="MobiDB-lite"/>
    </source>
</evidence>
<evidence type="ECO:0000256" key="2">
    <source>
        <dbReference type="PROSITE-ProRule" id="PRU00035"/>
    </source>
</evidence>
<dbReference type="InterPro" id="IPR001487">
    <property type="entry name" value="Bromodomain"/>
</dbReference>
<dbReference type="SMART" id="SM00297">
    <property type="entry name" value="BROMO"/>
    <property type="match status" value="1"/>
</dbReference>
<dbReference type="PANTHER" id="PTHR47343:SF1">
    <property type="entry name" value="TRANSCRIPTIONAL ACTIVATOR SPT7"/>
    <property type="match status" value="1"/>
</dbReference>
<dbReference type="InterPro" id="IPR037782">
    <property type="entry name" value="Spt7"/>
</dbReference>
<keyword evidence="6" id="KW-1185">Reference proteome</keyword>
<keyword evidence="1 2" id="KW-0103">Bromodomain</keyword>
<feature type="domain" description="Bromo" evidence="4">
    <location>
        <begin position="58"/>
        <end position="128"/>
    </location>
</feature>
<dbReference type="AlphaFoldDB" id="A0A5C3LL28"/>
<dbReference type="InterPro" id="IPR009072">
    <property type="entry name" value="Histone-fold"/>
</dbReference>
<dbReference type="GO" id="GO:0046695">
    <property type="term" value="C:SLIK (SAGA-like) complex"/>
    <property type="evidence" value="ECO:0007669"/>
    <property type="project" value="InterPro"/>
</dbReference>
<dbReference type="GO" id="GO:0000124">
    <property type="term" value="C:SAGA complex"/>
    <property type="evidence" value="ECO:0007669"/>
    <property type="project" value="InterPro"/>
</dbReference>
<feature type="compositionally biased region" description="Basic residues" evidence="3">
    <location>
        <begin position="365"/>
        <end position="376"/>
    </location>
</feature>
<proteinExistence type="predicted"/>
<feature type="region of interest" description="Disordered" evidence="3">
    <location>
        <begin position="702"/>
        <end position="888"/>
    </location>
</feature>
<evidence type="ECO:0000313" key="6">
    <source>
        <dbReference type="Proteomes" id="UP000308652"/>
    </source>
</evidence>
<dbReference type="CDD" id="cd22927">
    <property type="entry name" value="HFD_SPT7"/>
    <property type="match status" value="1"/>
</dbReference>
<dbReference type="Gene3D" id="1.20.920.10">
    <property type="entry name" value="Bromodomain-like"/>
    <property type="match status" value="1"/>
</dbReference>
<feature type="compositionally biased region" description="Pro residues" evidence="3">
    <location>
        <begin position="661"/>
        <end position="674"/>
    </location>
</feature>
<dbReference type="GO" id="GO:0006325">
    <property type="term" value="P:chromatin organization"/>
    <property type="evidence" value="ECO:0007669"/>
    <property type="project" value="UniProtKB-ARBA"/>
</dbReference>
<feature type="compositionally biased region" description="Low complexity" evidence="3">
    <location>
        <begin position="351"/>
        <end position="360"/>
    </location>
</feature>
<sequence length="888" mass="96012">MNNLLRTLTESQVKPAADLKLLLTTVKEGRRQSYDAKLSDPFYDSLEGLLVDLKTITIDNRDAEAFLKPVSKAEVPDYYEVIANPMDFQTMLKKVKQKQYKSKREFQDDLELIWSNCFTYNATENHPLRQCVKRLKAKADRLLKYITDRKDRTDPSIPTELPAATGIARPKLNGVNGFVNGRSHTRSPSYPLAKSMSNTTIKPSVPLPTRRLSRRDLPFPETPAITRTPAGMSTFLQLDKELQDTAGPSQQLVDRLREMVPPIEYESESETDKSHTPDDSAMAVDGVVGDKRKLNGIGDHRPKKRTQFTMQYPIPLASERDDVSQLWWGAVQSDSLLANGIPNIPFASSSSLASFSSATPLSPPRKPRPKRRKKPTPPKGPPKGLLTIMNNNIKTMKRVRHTHAKFAALAASNAPNEEGEGGEGAFGGGPPTAVPTAGVGTFGAVDEELDDRVDERSWLDGMPKGKGKARVRGGIEMGEKNAGECVRWVNMKILEHSGFQGTSSAALDVLCGVTSEYLLNVGRMMRFMSDTYSNTMTPEEIILHTLFESGSSKIQDMERYIRDDVERYGSRLGELEKKLAGAYRESTAGEVLEDEGLFESEDEEETGALAMGDFADMVGEDYLGLRELGIAAEFGLSNLSIPKKLLKGKKGQNKPIATKPTEPPPPYPPPPPFIPLNSTKIDDQIGLLKTYYQSRFSALSAANAAAPPPPPLPPLPGPSFTMPRPPNLPGPSMPYGMHPPPLQGPSIPNGILQTPAPIPAASSTVHPPPPPAILTLPDDTPHLPQTKMGPLGQIVRGVNVGATKKKAKVDAPPPTSSTAAVVITPAPSTSGEAASPKKKKGNTGVGTGNGRKKKPGDGQGGNEFGPPGQVNEQGQGGSPFPPVVTATA</sequence>
<dbReference type="EMBL" id="ML213641">
    <property type="protein sequence ID" value="TFK33829.1"/>
    <property type="molecule type" value="Genomic_DNA"/>
</dbReference>
<name>A0A5C3LL28_9AGAR</name>
<dbReference type="InterPro" id="IPR036427">
    <property type="entry name" value="Bromodomain-like_sf"/>
</dbReference>
<dbReference type="PROSITE" id="PS00633">
    <property type="entry name" value="BROMODOMAIN_1"/>
    <property type="match status" value="1"/>
</dbReference>
<dbReference type="GO" id="GO:0006357">
    <property type="term" value="P:regulation of transcription by RNA polymerase II"/>
    <property type="evidence" value="ECO:0007669"/>
    <property type="project" value="TreeGrafter"/>
</dbReference>
<feature type="region of interest" description="Disordered" evidence="3">
    <location>
        <begin position="264"/>
        <end position="284"/>
    </location>
</feature>
<feature type="region of interest" description="Disordered" evidence="3">
    <location>
        <begin position="647"/>
        <end position="679"/>
    </location>
</feature>
<feature type="region of interest" description="Disordered" evidence="3">
    <location>
        <begin position="182"/>
        <end position="227"/>
    </location>
</feature>
<accession>A0A5C3LL28</accession>
<reference evidence="5 6" key="1">
    <citation type="journal article" date="2019" name="Nat. Ecol. Evol.">
        <title>Megaphylogeny resolves global patterns of mushroom evolution.</title>
        <authorList>
            <person name="Varga T."/>
            <person name="Krizsan K."/>
            <person name="Foldi C."/>
            <person name="Dima B."/>
            <person name="Sanchez-Garcia M."/>
            <person name="Sanchez-Ramirez S."/>
            <person name="Szollosi G.J."/>
            <person name="Szarkandi J.G."/>
            <person name="Papp V."/>
            <person name="Albert L."/>
            <person name="Andreopoulos W."/>
            <person name="Angelini C."/>
            <person name="Antonin V."/>
            <person name="Barry K.W."/>
            <person name="Bougher N.L."/>
            <person name="Buchanan P."/>
            <person name="Buyck B."/>
            <person name="Bense V."/>
            <person name="Catcheside P."/>
            <person name="Chovatia M."/>
            <person name="Cooper J."/>
            <person name="Damon W."/>
            <person name="Desjardin D."/>
            <person name="Finy P."/>
            <person name="Geml J."/>
            <person name="Haridas S."/>
            <person name="Hughes K."/>
            <person name="Justo A."/>
            <person name="Karasinski D."/>
            <person name="Kautmanova I."/>
            <person name="Kiss B."/>
            <person name="Kocsube S."/>
            <person name="Kotiranta H."/>
            <person name="LaButti K.M."/>
            <person name="Lechner B.E."/>
            <person name="Liimatainen K."/>
            <person name="Lipzen A."/>
            <person name="Lukacs Z."/>
            <person name="Mihaltcheva S."/>
            <person name="Morgado L.N."/>
            <person name="Niskanen T."/>
            <person name="Noordeloos M.E."/>
            <person name="Ohm R.A."/>
            <person name="Ortiz-Santana B."/>
            <person name="Ovrebo C."/>
            <person name="Racz N."/>
            <person name="Riley R."/>
            <person name="Savchenko A."/>
            <person name="Shiryaev A."/>
            <person name="Soop K."/>
            <person name="Spirin V."/>
            <person name="Szebenyi C."/>
            <person name="Tomsovsky M."/>
            <person name="Tulloss R.E."/>
            <person name="Uehling J."/>
            <person name="Grigoriev I.V."/>
            <person name="Vagvolgyi C."/>
            <person name="Papp T."/>
            <person name="Martin F.M."/>
            <person name="Miettinen O."/>
            <person name="Hibbett D.S."/>
            <person name="Nagy L.G."/>
        </authorList>
    </citation>
    <scope>NUCLEOTIDE SEQUENCE [LARGE SCALE GENOMIC DNA]</scope>
    <source>
        <strain evidence="5 6">CBS 166.37</strain>
    </source>
</reference>
<dbReference type="Proteomes" id="UP000308652">
    <property type="component" value="Unassembled WGS sequence"/>
</dbReference>
<dbReference type="SUPFAM" id="SSF47370">
    <property type="entry name" value="Bromodomain"/>
    <property type="match status" value="1"/>
</dbReference>
<organism evidence="5 6">
    <name type="scientific">Crucibulum laeve</name>
    <dbReference type="NCBI Taxonomy" id="68775"/>
    <lineage>
        <taxon>Eukaryota</taxon>
        <taxon>Fungi</taxon>
        <taxon>Dikarya</taxon>
        <taxon>Basidiomycota</taxon>
        <taxon>Agaricomycotina</taxon>
        <taxon>Agaricomycetes</taxon>
        <taxon>Agaricomycetidae</taxon>
        <taxon>Agaricales</taxon>
        <taxon>Agaricineae</taxon>
        <taxon>Nidulariaceae</taxon>
        <taxon>Crucibulum</taxon>
    </lineage>
</organism>
<dbReference type="Gene3D" id="1.10.20.10">
    <property type="entry name" value="Histone, subunit A"/>
    <property type="match status" value="1"/>
</dbReference>
<evidence type="ECO:0000313" key="5">
    <source>
        <dbReference type="EMBL" id="TFK33829.1"/>
    </source>
</evidence>
<feature type="region of interest" description="Disordered" evidence="3">
    <location>
        <begin position="351"/>
        <end position="386"/>
    </location>
</feature>
<protein>
    <recommendedName>
        <fullName evidence="4">Bromo domain-containing protein</fullName>
    </recommendedName>
</protein>
<dbReference type="GO" id="GO:0005198">
    <property type="term" value="F:structural molecule activity"/>
    <property type="evidence" value="ECO:0007669"/>
    <property type="project" value="TreeGrafter"/>
</dbReference>
<dbReference type="GO" id="GO:0046982">
    <property type="term" value="F:protein heterodimerization activity"/>
    <property type="evidence" value="ECO:0007669"/>
    <property type="project" value="InterPro"/>
</dbReference>
<dbReference type="OrthoDB" id="21449at2759"/>
<dbReference type="InterPro" id="IPR018359">
    <property type="entry name" value="Bromodomain_CS"/>
</dbReference>
<feature type="compositionally biased region" description="Pro residues" evidence="3">
    <location>
        <begin position="706"/>
        <end position="743"/>
    </location>
</feature>
<dbReference type="STRING" id="68775.A0A5C3LL28"/>
<gene>
    <name evidence="5" type="ORF">BDQ12DRAFT_727456</name>
</gene>
<evidence type="ECO:0000259" key="4">
    <source>
        <dbReference type="PROSITE" id="PS50014"/>
    </source>
</evidence>
<evidence type="ECO:0000256" key="1">
    <source>
        <dbReference type="ARBA" id="ARBA00023117"/>
    </source>
</evidence>
<dbReference type="Pfam" id="PF00439">
    <property type="entry name" value="Bromodomain"/>
    <property type="match status" value="1"/>
</dbReference>